<feature type="compositionally biased region" description="Low complexity" evidence="1">
    <location>
        <begin position="103"/>
        <end position="120"/>
    </location>
</feature>
<dbReference type="Proteomes" id="UP001190640">
    <property type="component" value="Chromosome 15"/>
</dbReference>
<sequence length="350" mass="36496">MPRRGAASPWCGRAWGSVGSGARAASQREQEPLTGQESLRAAQDWKGPRAPPPPPPRSPAPACRSCGRCRRRSRPSARAQALIRPERRRLPARGPVLSRPPLRSARAGPASPHAPPGALLRRLRPGELGRGRSPRGGAQQRLAGQPRPRGRAVQSAPETSRGERGSPEAARRASSSTPAGARGLSLCIGPTGQQLPAGLPFRPAALPCSRPPRRRSPRAAPSAPRLLVPRPRFQGRQAADRHPGGGGGAFGGCLRSLSQAGCLSAKHPPRRGGGQSGEGPCRASAEMAPVSTQEPGLSAALAQTPKEGASAGLRQPKGLPEEQEAGSRQGPPPHTPRSRRVPLPPMEGSC</sequence>
<proteinExistence type="predicted"/>
<evidence type="ECO:0000256" key="1">
    <source>
        <dbReference type="SAM" id="MobiDB-lite"/>
    </source>
</evidence>
<feature type="compositionally biased region" description="Basic and acidic residues" evidence="1">
    <location>
        <begin position="160"/>
        <end position="171"/>
    </location>
</feature>
<keyword evidence="2" id="KW-1185">Reference proteome</keyword>
<evidence type="ECO:0000313" key="3">
    <source>
        <dbReference type="RefSeq" id="XP_054854946.1"/>
    </source>
</evidence>
<feature type="region of interest" description="Disordered" evidence="1">
    <location>
        <begin position="1"/>
        <end position="350"/>
    </location>
</feature>
<organism evidence="2 3">
    <name type="scientific">Eublepharis macularius</name>
    <name type="common">Leopard gecko</name>
    <name type="synonym">Cyrtodactylus macularius</name>
    <dbReference type="NCBI Taxonomy" id="481883"/>
    <lineage>
        <taxon>Eukaryota</taxon>
        <taxon>Metazoa</taxon>
        <taxon>Chordata</taxon>
        <taxon>Craniata</taxon>
        <taxon>Vertebrata</taxon>
        <taxon>Euteleostomi</taxon>
        <taxon>Lepidosauria</taxon>
        <taxon>Squamata</taxon>
        <taxon>Bifurcata</taxon>
        <taxon>Gekkota</taxon>
        <taxon>Eublepharidae</taxon>
        <taxon>Eublepharinae</taxon>
        <taxon>Eublepharis</taxon>
    </lineage>
</organism>
<accession>A0AA97KFT0</accession>
<name>A0AA97KFT0_EUBMA</name>
<gene>
    <name evidence="3" type="primary">LOC129343013</name>
</gene>
<evidence type="ECO:0000313" key="2">
    <source>
        <dbReference type="Proteomes" id="UP001190640"/>
    </source>
</evidence>
<protein>
    <submittedName>
        <fullName evidence="3">Transcription initiation factor TFIID subunit 4-like</fullName>
    </submittedName>
</protein>
<dbReference type="RefSeq" id="XP_054854946.1">
    <property type="nucleotide sequence ID" value="XM_054998971.1"/>
</dbReference>
<dbReference type="GeneID" id="129343013"/>
<dbReference type="KEGG" id="emc:129343013"/>
<dbReference type="AlphaFoldDB" id="A0AA97KFT0"/>
<feature type="compositionally biased region" description="Low complexity" evidence="1">
    <location>
        <begin position="218"/>
        <end position="232"/>
    </location>
</feature>
<reference evidence="3" key="1">
    <citation type="submission" date="2025-08" db="UniProtKB">
        <authorList>
            <consortium name="RefSeq"/>
        </authorList>
    </citation>
    <scope>IDENTIFICATION</scope>
    <source>
        <tissue evidence="3">Blood</tissue>
    </source>
</reference>
<feature type="compositionally biased region" description="Pro residues" evidence="1">
    <location>
        <begin position="49"/>
        <end position="59"/>
    </location>
</feature>